<dbReference type="InterPro" id="IPR020051">
    <property type="entry name" value="SagB-type_dehydrogenase"/>
</dbReference>
<dbReference type="SUPFAM" id="SSF55469">
    <property type="entry name" value="FMN-dependent nitroreductase-like"/>
    <property type="match status" value="2"/>
</dbReference>
<dbReference type="PANTHER" id="PTHR43745">
    <property type="entry name" value="NITROREDUCTASE MJ1384-RELATED"/>
    <property type="match status" value="1"/>
</dbReference>
<evidence type="ECO:0000313" key="2">
    <source>
        <dbReference type="EMBL" id="MFD1220526.1"/>
    </source>
</evidence>
<organism evidence="2 3">
    <name type="scientific">Paenibacillus vulneris</name>
    <dbReference type="NCBI Taxonomy" id="1133364"/>
    <lineage>
        <taxon>Bacteria</taxon>
        <taxon>Bacillati</taxon>
        <taxon>Bacillota</taxon>
        <taxon>Bacilli</taxon>
        <taxon>Bacillales</taxon>
        <taxon>Paenibacillaceae</taxon>
        <taxon>Paenibacillus</taxon>
    </lineage>
</organism>
<feature type="domain" description="Nitroreductase" evidence="1">
    <location>
        <begin position="99"/>
        <end position="234"/>
    </location>
</feature>
<dbReference type="EMBL" id="JBHTLU010000013">
    <property type="protein sequence ID" value="MFD1220526.1"/>
    <property type="molecule type" value="Genomic_DNA"/>
</dbReference>
<evidence type="ECO:0000313" key="3">
    <source>
        <dbReference type="Proteomes" id="UP001597180"/>
    </source>
</evidence>
<feature type="domain" description="Nitroreductase" evidence="1">
    <location>
        <begin position="341"/>
        <end position="510"/>
    </location>
</feature>
<dbReference type="NCBIfam" id="TIGR03605">
    <property type="entry name" value="antibiot_sagB"/>
    <property type="match status" value="1"/>
</dbReference>
<accession>A0ABW3UL33</accession>
<proteinExistence type="predicted"/>
<reference evidence="3" key="1">
    <citation type="journal article" date="2019" name="Int. J. Syst. Evol. Microbiol.">
        <title>The Global Catalogue of Microorganisms (GCM) 10K type strain sequencing project: providing services to taxonomists for standard genome sequencing and annotation.</title>
        <authorList>
            <consortium name="The Broad Institute Genomics Platform"/>
            <consortium name="The Broad Institute Genome Sequencing Center for Infectious Disease"/>
            <person name="Wu L."/>
            <person name="Ma J."/>
        </authorList>
    </citation>
    <scope>NUCLEOTIDE SEQUENCE [LARGE SCALE GENOMIC DNA]</scope>
    <source>
        <strain evidence="3">CCUG 53270</strain>
    </source>
</reference>
<name>A0ABW3UL33_9BACL</name>
<dbReference type="PANTHER" id="PTHR43745:SF2">
    <property type="entry name" value="NITROREDUCTASE MJ1384-RELATED"/>
    <property type="match status" value="1"/>
</dbReference>
<sequence>MSLDRFLHSLHTANDESRPPDWEVDWEDAPLTYKLYRGLPVVPLSAEMPLSLTDRPTRAFPDLLSLGHLLWYAYGLTRVSQFPAGVTMYGGTQVPMYRRFVPSGGGLYPNELYVYWKTSDVPEGIYHYDAAHHRLVLLREGNFDAYLTRALGGQCEMEGCCGAVMVSVMFWKNFYKYHNFAYRLQGLDTGVLIGQLREAARQFGYESALYYQFLDRGVNHLLGLSDREESVYAVIPLSAEPVRTWMHDEMRGQDGSTAMELCRELPWIRTDHYVRSQNVKEFPMLTAMNAASMLESTDSLGCAGAGKHADSGLRAVYLPEVERLSYDLASLCRQRYSPESDFVLKRVTSSDLAVLLREAADRLAYPNDSQSPCRSDPLVSLYCCLYNVEGIPDGAYRYDRTEHALRCIAPGDHRLRLQEGMSLHNVNLFQVPICIHVVGNRNYYRSAFGYRGYRMQQMEAGMLVHGLLLAASAIGMGGRPLLGFSPENSDDLYSLTGQGKTSLIQIPIGHYRQRPRLEGGLHS</sequence>
<dbReference type="Proteomes" id="UP001597180">
    <property type="component" value="Unassembled WGS sequence"/>
</dbReference>
<dbReference type="InterPro" id="IPR052544">
    <property type="entry name" value="Bacteriocin_Proc_Enz"/>
</dbReference>
<evidence type="ECO:0000259" key="1">
    <source>
        <dbReference type="Pfam" id="PF00881"/>
    </source>
</evidence>
<protein>
    <submittedName>
        <fullName evidence="2">SagB family peptide dehydrogenase</fullName>
    </submittedName>
</protein>
<gene>
    <name evidence="2" type="ORF">ACFQ4B_10370</name>
</gene>
<keyword evidence="3" id="KW-1185">Reference proteome</keyword>
<dbReference type="InterPro" id="IPR029479">
    <property type="entry name" value="Nitroreductase"/>
</dbReference>
<comment type="caution">
    <text evidence="2">The sequence shown here is derived from an EMBL/GenBank/DDBJ whole genome shotgun (WGS) entry which is preliminary data.</text>
</comment>
<dbReference type="CDD" id="cd02142">
    <property type="entry name" value="McbC_SagB-like_oxidoreductase"/>
    <property type="match status" value="1"/>
</dbReference>
<dbReference type="Pfam" id="PF00881">
    <property type="entry name" value="Nitroreductase"/>
    <property type="match status" value="2"/>
</dbReference>
<dbReference type="Gene3D" id="3.40.109.10">
    <property type="entry name" value="NADH Oxidase"/>
    <property type="match status" value="2"/>
</dbReference>
<dbReference type="InterPro" id="IPR000415">
    <property type="entry name" value="Nitroreductase-like"/>
</dbReference>
<dbReference type="RefSeq" id="WP_345587387.1">
    <property type="nucleotide sequence ID" value="NZ_BAABJG010000006.1"/>
</dbReference>